<organism evidence="1">
    <name type="scientific">bioreactor metagenome</name>
    <dbReference type="NCBI Taxonomy" id="1076179"/>
    <lineage>
        <taxon>unclassified sequences</taxon>
        <taxon>metagenomes</taxon>
        <taxon>ecological metagenomes</taxon>
    </lineage>
</organism>
<dbReference type="EMBL" id="VSSQ01001001">
    <property type="protein sequence ID" value="MPM04015.1"/>
    <property type="molecule type" value="Genomic_DNA"/>
</dbReference>
<proteinExistence type="predicted"/>
<name>A0A644WJE5_9ZZZZ</name>
<accession>A0A644WJE5</accession>
<dbReference type="AlphaFoldDB" id="A0A644WJE5"/>
<evidence type="ECO:0000313" key="1">
    <source>
        <dbReference type="EMBL" id="MPM04015.1"/>
    </source>
</evidence>
<protein>
    <submittedName>
        <fullName evidence="1">Uncharacterized protein</fullName>
    </submittedName>
</protein>
<gene>
    <name evidence="1" type="ORF">SDC9_50282</name>
</gene>
<comment type="caution">
    <text evidence="1">The sequence shown here is derived from an EMBL/GenBank/DDBJ whole genome shotgun (WGS) entry which is preliminary data.</text>
</comment>
<sequence length="188" mass="19811">MGQIRILHGPSGNRFKGMAGPEDSQGAYAHQGSVGLAFMIFVSSEGCGYGSAVVERVGVKPVFVGFEGSLRIVGFSFNQRPGQHQGHLRVIGGLPGDGVEGAAVGQFPQASRILSPDTLRRLELHQAAEGVSGKLADHASPGPFYHHRSSSLKETVIVPASSVRNRLQEGVPGIGIELDADLRGHVVR</sequence>
<reference evidence="1" key="1">
    <citation type="submission" date="2019-08" db="EMBL/GenBank/DDBJ databases">
        <authorList>
            <person name="Kucharzyk K."/>
            <person name="Murdoch R.W."/>
            <person name="Higgins S."/>
            <person name="Loffler F."/>
        </authorList>
    </citation>
    <scope>NUCLEOTIDE SEQUENCE</scope>
</reference>